<reference evidence="2" key="1">
    <citation type="journal article" date="2014" name="Front. Microbiol.">
        <title>High frequency of phylogenetically diverse reductive dehalogenase-homologous genes in deep subseafloor sedimentary metagenomes.</title>
        <authorList>
            <person name="Kawai M."/>
            <person name="Futagami T."/>
            <person name="Toyoda A."/>
            <person name="Takaki Y."/>
            <person name="Nishi S."/>
            <person name="Hori S."/>
            <person name="Arai W."/>
            <person name="Tsubouchi T."/>
            <person name="Morono Y."/>
            <person name="Uchiyama I."/>
            <person name="Ito T."/>
            <person name="Fujiyama A."/>
            <person name="Inagaki F."/>
            <person name="Takami H."/>
        </authorList>
    </citation>
    <scope>NUCLEOTIDE SEQUENCE</scope>
    <source>
        <strain evidence="2">Expedition CK06-06</strain>
    </source>
</reference>
<dbReference type="InterPro" id="IPR029044">
    <property type="entry name" value="Nucleotide-diphossugar_trans"/>
</dbReference>
<evidence type="ECO:0000256" key="1">
    <source>
        <dbReference type="SAM" id="Phobius"/>
    </source>
</evidence>
<evidence type="ECO:0000313" key="2">
    <source>
        <dbReference type="EMBL" id="GAI87504.1"/>
    </source>
</evidence>
<feature type="transmembrane region" description="Helical" evidence="1">
    <location>
        <begin position="200"/>
        <end position="218"/>
    </location>
</feature>
<dbReference type="PANTHER" id="PTHR31834:SF1">
    <property type="entry name" value="INITIATION-SPECIFIC ALPHA-1,6-MANNOSYLTRANSFERASE"/>
    <property type="match status" value="1"/>
</dbReference>
<dbReference type="Pfam" id="PF04488">
    <property type="entry name" value="Gly_transf_sug"/>
    <property type="match status" value="1"/>
</dbReference>
<keyword evidence="1" id="KW-1133">Transmembrane helix</keyword>
<dbReference type="GO" id="GO:0006487">
    <property type="term" value="P:protein N-linked glycosylation"/>
    <property type="evidence" value="ECO:0007669"/>
    <property type="project" value="TreeGrafter"/>
</dbReference>
<dbReference type="AlphaFoldDB" id="X1U5F0"/>
<dbReference type="InterPro" id="IPR039367">
    <property type="entry name" value="Och1-like"/>
</dbReference>
<proteinExistence type="predicted"/>
<evidence type="ECO:0008006" key="3">
    <source>
        <dbReference type="Google" id="ProtNLM"/>
    </source>
</evidence>
<protein>
    <recommendedName>
        <fullName evidence="3">Alpha 1,4-glycosyltransferase domain-containing protein</fullName>
    </recommendedName>
</protein>
<name>X1U5F0_9ZZZZ</name>
<dbReference type="SUPFAM" id="SSF53448">
    <property type="entry name" value="Nucleotide-diphospho-sugar transferases"/>
    <property type="match status" value="1"/>
</dbReference>
<keyword evidence="1" id="KW-0472">Membrane</keyword>
<sequence>DCSRFIRENYPEYYEIYQEIETPVQKADLWRYLIIYHYGGWYCDMDIYGYWSFGDINIPRKYGDRKDLLIVEKENPVPFRSGKTCPRLPQYAQYWFGATPKHPVLLKVIQRVVRQLKYKEDFRREGDEETLYLTGPVPFTDAIQKYMNHDVLVLESNFFDAICQPLYYVSSLFAKLKNTPVVHRCDGSWRESESSHNTDVWAILIYTVILMGLLIFLLRWSTKL</sequence>
<dbReference type="Gene3D" id="3.90.550.20">
    <property type="match status" value="1"/>
</dbReference>
<comment type="caution">
    <text evidence="2">The sequence shown here is derived from an EMBL/GenBank/DDBJ whole genome shotgun (WGS) entry which is preliminary data.</text>
</comment>
<dbReference type="EMBL" id="BARW01006267">
    <property type="protein sequence ID" value="GAI87504.1"/>
    <property type="molecule type" value="Genomic_DNA"/>
</dbReference>
<dbReference type="GO" id="GO:0000009">
    <property type="term" value="F:alpha-1,6-mannosyltransferase activity"/>
    <property type="evidence" value="ECO:0007669"/>
    <property type="project" value="InterPro"/>
</dbReference>
<feature type="non-terminal residue" evidence="2">
    <location>
        <position position="1"/>
    </location>
</feature>
<keyword evidence="1" id="KW-0812">Transmembrane</keyword>
<dbReference type="GO" id="GO:0000136">
    <property type="term" value="C:mannan polymerase complex"/>
    <property type="evidence" value="ECO:0007669"/>
    <property type="project" value="TreeGrafter"/>
</dbReference>
<accession>X1U5F0</accession>
<dbReference type="PANTHER" id="PTHR31834">
    <property type="entry name" value="INITIATION-SPECIFIC ALPHA-1,6-MANNOSYLTRANSFERASE"/>
    <property type="match status" value="1"/>
</dbReference>
<organism evidence="2">
    <name type="scientific">marine sediment metagenome</name>
    <dbReference type="NCBI Taxonomy" id="412755"/>
    <lineage>
        <taxon>unclassified sequences</taxon>
        <taxon>metagenomes</taxon>
        <taxon>ecological metagenomes</taxon>
    </lineage>
</organism>
<dbReference type="InterPro" id="IPR007577">
    <property type="entry name" value="GlycoTrfase_DXD_sugar-bd_CS"/>
</dbReference>
<gene>
    <name evidence="2" type="ORF">S12H4_13156</name>
</gene>